<gene>
    <name evidence="2" type="ORF">PRUPE_1G212600</name>
</gene>
<evidence type="ECO:0000313" key="2">
    <source>
        <dbReference type="EMBL" id="ONI29743.1"/>
    </source>
</evidence>
<evidence type="ECO:0000313" key="3">
    <source>
        <dbReference type="Proteomes" id="UP000006882"/>
    </source>
</evidence>
<reference evidence="2 3" key="1">
    <citation type="journal article" date="2013" name="Nat. Genet.">
        <title>The high-quality draft genome of peach (Prunus persica) identifies unique patterns of genetic diversity, domestication and genome evolution.</title>
        <authorList>
            <consortium name="International Peach Genome Initiative"/>
            <person name="Verde I."/>
            <person name="Abbott A.G."/>
            <person name="Scalabrin S."/>
            <person name="Jung S."/>
            <person name="Shu S."/>
            <person name="Marroni F."/>
            <person name="Zhebentyayeva T."/>
            <person name="Dettori M.T."/>
            <person name="Grimwood J."/>
            <person name="Cattonaro F."/>
            <person name="Zuccolo A."/>
            <person name="Rossini L."/>
            <person name="Jenkins J."/>
            <person name="Vendramin E."/>
            <person name="Meisel L.A."/>
            <person name="Decroocq V."/>
            <person name="Sosinski B."/>
            <person name="Prochnik S."/>
            <person name="Mitros T."/>
            <person name="Policriti A."/>
            <person name="Cipriani G."/>
            <person name="Dondini L."/>
            <person name="Ficklin S."/>
            <person name="Goodstein D.M."/>
            <person name="Xuan P."/>
            <person name="Del Fabbro C."/>
            <person name="Aramini V."/>
            <person name="Copetti D."/>
            <person name="Gonzalez S."/>
            <person name="Horner D.S."/>
            <person name="Falchi R."/>
            <person name="Lucas S."/>
            <person name="Mica E."/>
            <person name="Maldonado J."/>
            <person name="Lazzari B."/>
            <person name="Bielenberg D."/>
            <person name="Pirona R."/>
            <person name="Miculan M."/>
            <person name="Barakat A."/>
            <person name="Testolin R."/>
            <person name="Stella A."/>
            <person name="Tartarini S."/>
            <person name="Tonutti P."/>
            <person name="Arus P."/>
            <person name="Orellana A."/>
            <person name="Wells C."/>
            <person name="Main D."/>
            <person name="Vizzotto G."/>
            <person name="Silva H."/>
            <person name="Salamini F."/>
            <person name="Schmutz J."/>
            <person name="Morgante M."/>
            <person name="Rokhsar D.S."/>
        </authorList>
    </citation>
    <scope>NUCLEOTIDE SEQUENCE [LARGE SCALE GENOMIC DNA]</scope>
    <source>
        <strain evidence="3">cv. Nemared</strain>
    </source>
</reference>
<organism evidence="2 3">
    <name type="scientific">Prunus persica</name>
    <name type="common">Peach</name>
    <name type="synonym">Amygdalus persica</name>
    <dbReference type="NCBI Taxonomy" id="3760"/>
    <lineage>
        <taxon>Eukaryota</taxon>
        <taxon>Viridiplantae</taxon>
        <taxon>Streptophyta</taxon>
        <taxon>Embryophyta</taxon>
        <taxon>Tracheophyta</taxon>
        <taxon>Spermatophyta</taxon>
        <taxon>Magnoliopsida</taxon>
        <taxon>eudicotyledons</taxon>
        <taxon>Gunneridae</taxon>
        <taxon>Pentapetalae</taxon>
        <taxon>rosids</taxon>
        <taxon>fabids</taxon>
        <taxon>Rosales</taxon>
        <taxon>Rosaceae</taxon>
        <taxon>Amygdaloideae</taxon>
        <taxon>Amygdaleae</taxon>
        <taxon>Prunus</taxon>
    </lineage>
</organism>
<keyword evidence="3" id="KW-1185">Reference proteome</keyword>
<evidence type="ECO:0000256" key="1">
    <source>
        <dbReference type="SAM" id="MobiDB-lite"/>
    </source>
</evidence>
<dbReference type="Gramene" id="ONI29743">
    <property type="protein sequence ID" value="ONI29743"/>
    <property type="gene ID" value="PRUPE_1G212600"/>
</dbReference>
<accession>A0A251R164</accession>
<dbReference type="EMBL" id="CM007651">
    <property type="protein sequence ID" value="ONI29743.1"/>
    <property type="molecule type" value="Genomic_DNA"/>
</dbReference>
<feature type="region of interest" description="Disordered" evidence="1">
    <location>
        <begin position="29"/>
        <end position="49"/>
    </location>
</feature>
<protein>
    <submittedName>
        <fullName evidence="2">Uncharacterized protein</fullName>
    </submittedName>
</protein>
<dbReference type="Proteomes" id="UP000006882">
    <property type="component" value="Chromosome G1"/>
</dbReference>
<dbReference type="AlphaFoldDB" id="A0A251R164"/>
<sequence length="86" mass="10485">MKITIHISCIYIRIQNVFDANWKPLGGERYTQRTKPRTQGNKITRERERERERVRRSEFLTSLVDQIHDRRKYFRFTLICSLEVSV</sequence>
<proteinExistence type="predicted"/>
<name>A0A251R164_PRUPE</name>